<dbReference type="PANTHER" id="PTHR32027:SF0">
    <property type="entry name" value="CYTOSINE DEAMINASE"/>
    <property type="match status" value="1"/>
</dbReference>
<dbReference type="InterPro" id="IPR052349">
    <property type="entry name" value="Metallo-hydrolase_Enzymes"/>
</dbReference>
<comment type="caution">
    <text evidence="2">The sequence shown here is derived from an EMBL/GenBank/DDBJ whole genome shotgun (WGS) entry which is preliminary data.</text>
</comment>
<sequence>MTARLDAVLGNARVPASLVADAQRFGGRRDRDCFAGNLVVRGGSVAGMSQDGPVDTDLGGRLVTTPFVEPHCHLDKCFTIERLDFAGGSLLDAITAQSADKANWTYGDLRGRAERGIREMVAAGTRMVRTHVDWEVDMRDPDRLPLAWRVIGDLAEEWRGRITIQRAALLPIASMADAGYSQAVGRVIAQSGGALGAFVFDQPERAAGIHNMFSVAARHGLALDFHVDEGLSPELDGLELIAREAARTAHAEPVLCGHACNLAVIEQDVRKQRIELTARAGLSVVALPSSNLYLQDRDRTIPRERGLTAVSELLAAGVNVAFGTDNVQDAFCPVGIHDPKRTLAMGVLAAHLPPPLGDRLPLVMQNAAKALGQPLAPVDRSPADALLIWETGDVAELVSGGTYARCRSLHDAMPSH</sequence>
<dbReference type="EMBL" id="JAZHFV010000006">
    <property type="protein sequence ID" value="MEX4009047.1"/>
    <property type="molecule type" value="Genomic_DNA"/>
</dbReference>
<reference evidence="2 3" key="1">
    <citation type="submission" date="2024-01" db="EMBL/GenBank/DDBJ databases">
        <title>New evidence supports the origin of RcGTA from prophage.</title>
        <authorList>
            <person name="Xu Y."/>
            <person name="Liu B."/>
            <person name="Chen F."/>
        </authorList>
    </citation>
    <scope>NUCLEOTIDE SEQUENCE [LARGE SCALE GENOMIC DNA]</scope>
    <source>
        <strain evidence="2 3">CBW1107-2</strain>
    </source>
</reference>
<keyword evidence="3" id="KW-1185">Reference proteome</keyword>
<dbReference type="Proteomes" id="UP001559025">
    <property type="component" value="Unassembled WGS sequence"/>
</dbReference>
<organism evidence="2 3">
    <name type="scientific">Neoaquamicrobium sediminum</name>
    <dbReference type="NCBI Taxonomy" id="1849104"/>
    <lineage>
        <taxon>Bacteria</taxon>
        <taxon>Pseudomonadati</taxon>
        <taxon>Pseudomonadota</taxon>
        <taxon>Alphaproteobacteria</taxon>
        <taxon>Hyphomicrobiales</taxon>
        <taxon>Phyllobacteriaceae</taxon>
        <taxon>Neoaquamicrobium</taxon>
    </lineage>
</organism>
<feature type="domain" description="Amidohydrolase 3" evidence="1">
    <location>
        <begin position="118"/>
        <end position="373"/>
    </location>
</feature>
<gene>
    <name evidence="2" type="ORF">V1479_17180</name>
</gene>
<dbReference type="Gene3D" id="2.30.40.10">
    <property type="entry name" value="Urease, subunit C, domain 1"/>
    <property type="match status" value="1"/>
</dbReference>
<evidence type="ECO:0000259" key="1">
    <source>
        <dbReference type="Pfam" id="PF07969"/>
    </source>
</evidence>
<name>A0ABV3WWI4_9HYPH</name>
<protein>
    <submittedName>
        <fullName evidence="2">Amidohydrolase family protein</fullName>
    </submittedName>
</protein>
<accession>A0ABV3WWI4</accession>
<dbReference type="InterPro" id="IPR011059">
    <property type="entry name" value="Metal-dep_hydrolase_composite"/>
</dbReference>
<proteinExistence type="predicted"/>
<dbReference type="RefSeq" id="WP_368804024.1">
    <property type="nucleotide sequence ID" value="NZ_JAZHFV010000006.1"/>
</dbReference>
<evidence type="ECO:0000313" key="3">
    <source>
        <dbReference type="Proteomes" id="UP001559025"/>
    </source>
</evidence>
<dbReference type="PANTHER" id="PTHR32027">
    <property type="entry name" value="CYTOSINE DEAMINASE"/>
    <property type="match status" value="1"/>
</dbReference>
<evidence type="ECO:0000313" key="2">
    <source>
        <dbReference type="EMBL" id="MEX4009047.1"/>
    </source>
</evidence>
<dbReference type="InterPro" id="IPR032466">
    <property type="entry name" value="Metal_Hydrolase"/>
</dbReference>
<dbReference type="InterPro" id="IPR013108">
    <property type="entry name" value="Amidohydro_3"/>
</dbReference>
<dbReference type="Gene3D" id="3.20.20.140">
    <property type="entry name" value="Metal-dependent hydrolases"/>
    <property type="match status" value="1"/>
</dbReference>
<dbReference type="SUPFAM" id="SSF51556">
    <property type="entry name" value="Metallo-dependent hydrolases"/>
    <property type="match status" value="1"/>
</dbReference>
<dbReference type="Pfam" id="PF07969">
    <property type="entry name" value="Amidohydro_3"/>
    <property type="match status" value="1"/>
</dbReference>